<evidence type="ECO:0000256" key="6">
    <source>
        <dbReference type="ARBA" id="ARBA00023183"/>
    </source>
</evidence>
<evidence type="ECO:0000256" key="5">
    <source>
        <dbReference type="ARBA" id="ARBA00023157"/>
    </source>
</evidence>
<organism evidence="8 9">
    <name type="scientific">Dreissena polymorpha</name>
    <name type="common">Zebra mussel</name>
    <name type="synonym">Mytilus polymorpha</name>
    <dbReference type="NCBI Taxonomy" id="45954"/>
    <lineage>
        <taxon>Eukaryota</taxon>
        <taxon>Metazoa</taxon>
        <taxon>Spiralia</taxon>
        <taxon>Lophotrochozoa</taxon>
        <taxon>Mollusca</taxon>
        <taxon>Bivalvia</taxon>
        <taxon>Autobranchia</taxon>
        <taxon>Heteroconchia</taxon>
        <taxon>Euheterodonta</taxon>
        <taxon>Imparidentia</taxon>
        <taxon>Neoheterodontei</taxon>
        <taxon>Myida</taxon>
        <taxon>Dreissenoidea</taxon>
        <taxon>Dreissenidae</taxon>
        <taxon>Dreissena</taxon>
    </lineage>
</organism>
<comment type="subcellular location">
    <subcellularLocation>
        <location evidence="1">Secreted</location>
    </subcellularLocation>
</comment>
<sequence length="144" mass="16114">MNAKGISIAFVCLATLLVTEADGKTGLKGTFTWNKRSCKWREGFVGTSLNRLLSINCKKKGNLPSITCTYRGNPHPCRWYNQNHQANFYACLARVLSGDQVNLCNPGIVNCNTNCEDVTFEKVSANSYYQDSEGSVDDYYIDNY</sequence>
<keyword evidence="5" id="KW-1015">Disulfide bond</keyword>
<evidence type="ECO:0000313" key="9">
    <source>
        <dbReference type="Proteomes" id="UP000828390"/>
    </source>
</evidence>
<name>A0A9D4GVC5_DREPO</name>
<comment type="caution">
    <text evidence="8">The sequence shown here is derived from an EMBL/GenBank/DDBJ whole genome shotgun (WGS) entry which is preliminary data.</text>
</comment>
<dbReference type="GO" id="GO:0005576">
    <property type="term" value="C:extracellular region"/>
    <property type="evidence" value="ECO:0007669"/>
    <property type="project" value="UniProtKB-SubCell"/>
</dbReference>
<dbReference type="AlphaFoldDB" id="A0A9D4GVC5"/>
<keyword evidence="6" id="KW-0340">Growth factor binding</keyword>
<feature type="signal peptide" evidence="7">
    <location>
        <begin position="1"/>
        <end position="21"/>
    </location>
</feature>
<dbReference type="GO" id="GO:0019838">
    <property type="term" value="F:growth factor binding"/>
    <property type="evidence" value="ECO:0007669"/>
    <property type="project" value="UniProtKB-KW"/>
</dbReference>
<keyword evidence="3" id="KW-0964">Secreted</keyword>
<evidence type="ECO:0000256" key="7">
    <source>
        <dbReference type="SAM" id="SignalP"/>
    </source>
</evidence>
<reference evidence="8" key="1">
    <citation type="journal article" date="2019" name="bioRxiv">
        <title>The Genome of the Zebra Mussel, Dreissena polymorpha: A Resource for Invasive Species Research.</title>
        <authorList>
            <person name="McCartney M.A."/>
            <person name="Auch B."/>
            <person name="Kono T."/>
            <person name="Mallez S."/>
            <person name="Zhang Y."/>
            <person name="Obille A."/>
            <person name="Becker A."/>
            <person name="Abrahante J.E."/>
            <person name="Garbe J."/>
            <person name="Badalamenti J.P."/>
            <person name="Herman A."/>
            <person name="Mangelson H."/>
            <person name="Liachko I."/>
            <person name="Sullivan S."/>
            <person name="Sone E.D."/>
            <person name="Koren S."/>
            <person name="Silverstein K.A.T."/>
            <person name="Beckman K.B."/>
            <person name="Gohl D.M."/>
        </authorList>
    </citation>
    <scope>NUCLEOTIDE SEQUENCE</scope>
    <source>
        <strain evidence="8">Duluth1</strain>
        <tissue evidence="8">Whole animal</tissue>
    </source>
</reference>
<evidence type="ECO:0000256" key="1">
    <source>
        <dbReference type="ARBA" id="ARBA00004613"/>
    </source>
</evidence>
<dbReference type="OrthoDB" id="10205367at2759"/>
<evidence type="ECO:0008006" key="10">
    <source>
        <dbReference type="Google" id="ProtNLM"/>
    </source>
</evidence>
<reference evidence="8" key="2">
    <citation type="submission" date="2020-11" db="EMBL/GenBank/DDBJ databases">
        <authorList>
            <person name="McCartney M.A."/>
            <person name="Auch B."/>
            <person name="Kono T."/>
            <person name="Mallez S."/>
            <person name="Becker A."/>
            <person name="Gohl D.M."/>
            <person name="Silverstein K.A.T."/>
            <person name="Koren S."/>
            <person name="Bechman K.B."/>
            <person name="Herman A."/>
            <person name="Abrahante J.E."/>
            <person name="Garbe J."/>
        </authorList>
    </citation>
    <scope>NUCLEOTIDE SEQUENCE</scope>
    <source>
        <strain evidence="8">Duluth1</strain>
        <tissue evidence="8">Whole animal</tissue>
    </source>
</reference>
<comment type="similarity">
    <text evidence="2">Belongs to the fibroblast growth factor-binding protein family.</text>
</comment>
<evidence type="ECO:0000256" key="2">
    <source>
        <dbReference type="ARBA" id="ARBA00008326"/>
    </source>
</evidence>
<keyword evidence="4 7" id="KW-0732">Signal</keyword>
<dbReference type="Proteomes" id="UP000828390">
    <property type="component" value="Unassembled WGS sequence"/>
</dbReference>
<accession>A0A9D4GVC5</accession>
<keyword evidence="9" id="KW-1185">Reference proteome</keyword>
<dbReference type="InterPro" id="IPR010510">
    <property type="entry name" value="FGF1-bd"/>
</dbReference>
<protein>
    <recommendedName>
        <fullName evidence="10">Secreted protein</fullName>
    </recommendedName>
</protein>
<evidence type="ECO:0000313" key="8">
    <source>
        <dbReference type="EMBL" id="KAH3822225.1"/>
    </source>
</evidence>
<evidence type="ECO:0000256" key="3">
    <source>
        <dbReference type="ARBA" id="ARBA00022525"/>
    </source>
</evidence>
<gene>
    <name evidence="8" type="ORF">DPMN_123999</name>
</gene>
<proteinExistence type="inferred from homology"/>
<feature type="chain" id="PRO_5038439942" description="Secreted protein" evidence="7">
    <location>
        <begin position="22"/>
        <end position="144"/>
    </location>
</feature>
<evidence type="ECO:0000256" key="4">
    <source>
        <dbReference type="ARBA" id="ARBA00022729"/>
    </source>
</evidence>
<dbReference type="Pfam" id="PF06473">
    <property type="entry name" value="FGF-BP1"/>
    <property type="match status" value="1"/>
</dbReference>
<dbReference type="EMBL" id="JAIWYP010000005">
    <property type="protein sequence ID" value="KAH3822225.1"/>
    <property type="molecule type" value="Genomic_DNA"/>
</dbReference>